<dbReference type="GO" id="GO:0009116">
    <property type="term" value="P:nucleoside metabolic process"/>
    <property type="evidence" value="ECO:0007669"/>
    <property type="project" value="InterPro"/>
</dbReference>
<evidence type="ECO:0000256" key="6">
    <source>
        <dbReference type="ARBA" id="ARBA00058131"/>
    </source>
</evidence>
<proteinExistence type="inferred from homology"/>
<dbReference type="InterPro" id="IPR035994">
    <property type="entry name" value="Nucleoside_phosphorylase_sf"/>
</dbReference>
<evidence type="ECO:0000313" key="10">
    <source>
        <dbReference type="Proteomes" id="UP000245609"/>
    </source>
</evidence>
<evidence type="ECO:0000256" key="2">
    <source>
        <dbReference type="ARBA" id="ARBA00005058"/>
    </source>
</evidence>
<dbReference type="SUPFAM" id="SSF53167">
    <property type="entry name" value="Purine and uridine phosphorylases"/>
    <property type="match status" value="1"/>
</dbReference>
<keyword evidence="5 7" id="KW-0808">Transferase</keyword>
<accession>A0A2T9ZK32</accession>
<dbReference type="InterPro" id="IPR011270">
    <property type="entry name" value="Pur_Nuc_Pase_Ino/Guo-sp"/>
</dbReference>
<dbReference type="UniPathway" id="UPA00606"/>
<protein>
    <recommendedName>
        <fullName evidence="7">Purine nucleoside phosphorylase</fullName>
        <ecNumber evidence="7">2.4.2.1</ecNumber>
    </recommendedName>
    <alternativeName>
        <fullName evidence="7">Inosine-guanosine phosphorylase</fullName>
    </alternativeName>
</protein>
<dbReference type="NCBIfam" id="TIGR01700">
    <property type="entry name" value="PNPH"/>
    <property type="match status" value="1"/>
</dbReference>
<dbReference type="NCBIfam" id="TIGR01697">
    <property type="entry name" value="PNPH-PUNA-XAPA"/>
    <property type="match status" value="1"/>
</dbReference>
<dbReference type="AlphaFoldDB" id="A0A2T9ZK32"/>
<dbReference type="InterPro" id="IPR011268">
    <property type="entry name" value="Purine_phosphorylase"/>
</dbReference>
<comment type="catalytic activity">
    <reaction evidence="1">
        <text>a purine D-ribonucleoside + phosphate = a purine nucleobase + alpha-D-ribose 1-phosphate</text>
        <dbReference type="Rhea" id="RHEA:19805"/>
        <dbReference type="ChEBI" id="CHEBI:26386"/>
        <dbReference type="ChEBI" id="CHEBI:43474"/>
        <dbReference type="ChEBI" id="CHEBI:57720"/>
        <dbReference type="ChEBI" id="CHEBI:142355"/>
        <dbReference type="EC" id="2.4.2.1"/>
    </reaction>
</comment>
<dbReference type="PIRSF" id="PIRSF000477">
    <property type="entry name" value="PurNPase"/>
    <property type="match status" value="1"/>
</dbReference>
<comment type="function">
    <text evidence="6">The purine nucleoside phosphorylases catalyze the phosphorolytic breakdown of the N-glycosidic bond in the beta-(deoxy)ribonucleoside molecules, with the formation of the corresponding free purine bases and pentose-1-phosphate. Cleaves guanosine and inosine.</text>
</comment>
<evidence type="ECO:0000259" key="8">
    <source>
        <dbReference type="Pfam" id="PF01048"/>
    </source>
</evidence>
<keyword evidence="10" id="KW-1185">Reference proteome</keyword>
<dbReference type="EMBL" id="MBFS01000059">
    <property type="protein sequence ID" value="PVV04948.1"/>
    <property type="molecule type" value="Genomic_DNA"/>
</dbReference>
<evidence type="ECO:0000256" key="3">
    <source>
        <dbReference type="ARBA" id="ARBA00006751"/>
    </source>
</evidence>
<evidence type="ECO:0000256" key="7">
    <source>
        <dbReference type="PIRNR" id="PIRNR000477"/>
    </source>
</evidence>
<dbReference type="CDD" id="cd09009">
    <property type="entry name" value="PNP-EcPNPII_like"/>
    <property type="match status" value="1"/>
</dbReference>
<dbReference type="GO" id="GO:0005737">
    <property type="term" value="C:cytoplasm"/>
    <property type="evidence" value="ECO:0007669"/>
    <property type="project" value="TreeGrafter"/>
</dbReference>
<dbReference type="Pfam" id="PF01048">
    <property type="entry name" value="PNP_UDP_1"/>
    <property type="match status" value="1"/>
</dbReference>
<dbReference type="EC" id="2.4.2.1" evidence="7"/>
<reference evidence="9 10" key="1">
    <citation type="journal article" date="2018" name="MBio">
        <title>Comparative Genomics Reveals the Core Gene Toolbox for the Fungus-Insect Symbiosis.</title>
        <authorList>
            <person name="Wang Y."/>
            <person name="Stata M."/>
            <person name="Wang W."/>
            <person name="Stajich J.E."/>
            <person name="White M.M."/>
            <person name="Moncalvo J.M."/>
        </authorList>
    </citation>
    <scope>NUCLEOTIDE SEQUENCE [LARGE SCALE GENOMIC DNA]</scope>
    <source>
        <strain evidence="9 10">SC-DP-2</strain>
    </source>
</reference>
<keyword evidence="4 7" id="KW-0328">Glycosyltransferase</keyword>
<dbReference type="PANTHER" id="PTHR11904">
    <property type="entry name" value="METHYLTHIOADENOSINE/PURINE NUCLEOSIDE PHOSPHORYLASE"/>
    <property type="match status" value="1"/>
</dbReference>
<gene>
    <name evidence="9" type="ORF">BB560_000539</name>
</gene>
<dbReference type="OrthoDB" id="10261782at2759"/>
<evidence type="ECO:0000313" key="9">
    <source>
        <dbReference type="EMBL" id="PVV04948.1"/>
    </source>
</evidence>
<dbReference type="InterPro" id="IPR000845">
    <property type="entry name" value="Nucleoside_phosphorylase_d"/>
</dbReference>
<dbReference type="GO" id="GO:0004731">
    <property type="term" value="F:purine-nucleoside phosphorylase activity"/>
    <property type="evidence" value="ECO:0007669"/>
    <property type="project" value="UniProtKB-EC"/>
</dbReference>
<evidence type="ECO:0000256" key="4">
    <source>
        <dbReference type="ARBA" id="ARBA00022676"/>
    </source>
</evidence>
<sequence length="313" mass="34453">MTHVHDEMEDFSTYQKAADYIKSQVPAADLPNIAIICGTGLGGLVDAIESERLVIKYEQIPGFCSSTVEGHAGQLVFGKLSGKNVVLMQGRFHLYEGHSAKHCVFPVRVFKLLGVENLIVTNAAGGLNQNFNVGDIMIINDHLSLPNLVGMNPLVGKNMDEFGVRFPAVNDVYNLELRKIAVRAWLNNSYLVNERKLVLREGTYAWIIGPCFETDAECRMLSKMECDVVGMSTVPETVVAKMCGMKVLAFSLVTDTVKFGYPSRAIDLVHDEMAGKPVQEVKVAETTHEEVLAAAAKRALDLQVLVKDIIRDI</sequence>
<feature type="domain" description="Nucleoside phosphorylase" evidence="8">
    <location>
        <begin position="33"/>
        <end position="273"/>
    </location>
</feature>
<comment type="similarity">
    <text evidence="3 7">Belongs to the PNP/MTAP phosphorylase family.</text>
</comment>
<dbReference type="STRING" id="133381.A0A2T9ZK32"/>
<dbReference type="FunFam" id="3.40.50.1580:FF:000004">
    <property type="entry name" value="Purine nucleoside phosphorylase"/>
    <property type="match status" value="1"/>
</dbReference>
<dbReference type="NCBIfam" id="NF006054">
    <property type="entry name" value="PRK08202.1"/>
    <property type="match status" value="1"/>
</dbReference>
<evidence type="ECO:0000256" key="5">
    <source>
        <dbReference type="ARBA" id="ARBA00022679"/>
    </source>
</evidence>
<dbReference type="Gene3D" id="3.40.50.1580">
    <property type="entry name" value="Nucleoside phosphorylase domain"/>
    <property type="match status" value="1"/>
</dbReference>
<comment type="caution">
    <text evidence="9">The sequence shown here is derived from an EMBL/GenBank/DDBJ whole genome shotgun (WGS) entry which is preliminary data.</text>
</comment>
<dbReference type="PANTHER" id="PTHR11904:SF9">
    <property type="entry name" value="PURINE NUCLEOSIDE PHOSPHORYLASE-RELATED"/>
    <property type="match status" value="1"/>
</dbReference>
<comment type="pathway">
    <text evidence="2 7">Purine metabolism; purine nucleoside salvage.</text>
</comment>
<name>A0A2T9ZK32_9FUNG</name>
<evidence type="ECO:0000256" key="1">
    <source>
        <dbReference type="ARBA" id="ARBA00000755"/>
    </source>
</evidence>
<dbReference type="Proteomes" id="UP000245609">
    <property type="component" value="Unassembled WGS sequence"/>
</dbReference>
<organism evidence="9 10">
    <name type="scientific">Smittium megazygosporum</name>
    <dbReference type="NCBI Taxonomy" id="133381"/>
    <lineage>
        <taxon>Eukaryota</taxon>
        <taxon>Fungi</taxon>
        <taxon>Fungi incertae sedis</taxon>
        <taxon>Zoopagomycota</taxon>
        <taxon>Kickxellomycotina</taxon>
        <taxon>Harpellomycetes</taxon>
        <taxon>Harpellales</taxon>
        <taxon>Legeriomycetaceae</taxon>
        <taxon>Smittium</taxon>
    </lineage>
</organism>